<feature type="compositionally biased region" description="Basic and acidic residues" evidence="1">
    <location>
        <begin position="58"/>
        <end position="69"/>
    </location>
</feature>
<proteinExistence type="predicted"/>
<feature type="region of interest" description="Disordered" evidence="1">
    <location>
        <begin position="44"/>
        <end position="69"/>
    </location>
</feature>
<dbReference type="AlphaFoldDB" id="A0A841J367"/>
<keyword evidence="3" id="KW-1185">Reference proteome</keyword>
<evidence type="ECO:0000313" key="3">
    <source>
        <dbReference type="Proteomes" id="UP000552700"/>
    </source>
</evidence>
<dbReference type="Proteomes" id="UP000552700">
    <property type="component" value="Unassembled WGS sequence"/>
</dbReference>
<dbReference type="EMBL" id="JACIJP010000005">
    <property type="protein sequence ID" value="MBB6125214.1"/>
    <property type="molecule type" value="Genomic_DNA"/>
</dbReference>
<gene>
    <name evidence="2" type="ORF">FHS92_002971</name>
</gene>
<name>A0A841J367_9SPHN</name>
<evidence type="ECO:0000256" key="1">
    <source>
        <dbReference type="SAM" id="MobiDB-lite"/>
    </source>
</evidence>
<accession>A0A841J367</accession>
<protein>
    <submittedName>
        <fullName evidence="2">Uncharacterized protein</fullName>
    </submittedName>
</protein>
<sequence length="229" mass="25215">MLSGIPYRHQEMTPRTRCDRALLRWAAPRSVEPRIPRVSPIRRRSLGQPDLGSGHVESCGRPHDGAREPVDPMRALRRLPASLACHTDFRRQGVASQPSCARHKRVSGIWLMGRSADPLVSGCARQLPCLLPPRNPHGPGDPARTAPGAMGSAVSLLLLLVEAVSAAWGGRCVVVVCWAAGRGPFGCSDSPGAMELCQENNEIERFYQILYKYNCQREGEYLLTTTRNR</sequence>
<evidence type="ECO:0000313" key="2">
    <source>
        <dbReference type="EMBL" id="MBB6125214.1"/>
    </source>
</evidence>
<organism evidence="2 3">
    <name type="scientific">Sphingobium subterraneum</name>
    <dbReference type="NCBI Taxonomy" id="627688"/>
    <lineage>
        <taxon>Bacteria</taxon>
        <taxon>Pseudomonadati</taxon>
        <taxon>Pseudomonadota</taxon>
        <taxon>Alphaproteobacteria</taxon>
        <taxon>Sphingomonadales</taxon>
        <taxon>Sphingomonadaceae</taxon>
        <taxon>Sphingobium</taxon>
    </lineage>
</organism>
<comment type="caution">
    <text evidence="2">The sequence shown here is derived from an EMBL/GenBank/DDBJ whole genome shotgun (WGS) entry which is preliminary data.</text>
</comment>
<reference evidence="2 3" key="1">
    <citation type="submission" date="2020-08" db="EMBL/GenBank/DDBJ databases">
        <title>Genomic Encyclopedia of Type Strains, Phase IV (KMG-IV): sequencing the most valuable type-strain genomes for metagenomic binning, comparative biology and taxonomic classification.</title>
        <authorList>
            <person name="Goeker M."/>
        </authorList>
    </citation>
    <scope>NUCLEOTIDE SEQUENCE [LARGE SCALE GENOMIC DNA]</scope>
    <source>
        <strain evidence="2 3">DSM 102255</strain>
    </source>
</reference>